<evidence type="ECO:0000256" key="5">
    <source>
        <dbReference type="ARBA" id="ARBA00023136"/>
    </source>
</evidence>
<comment type="similarity">
    <text evidence="2">Belongs to the MGR2 family.</text>
</comment>
<gene>
    <name evidence="8" type="ORF">Pmar_PMAR025963</name>
</gene>
<evidence type="ECO:0000256" key="7">
    <source>
        <dbReference type="SAM" id="Phobius"/>
    </source>
</evidence>
<evidence type="ECO:0000256" key="1">
    <source>
        <dbReference type="ARBA" id="ARBA00004370"/>
    </source>
</evidence>
<evidence type="ECO:0000313" key="8">
    <source>
        <dbReference type="EMBL" id="EER09408.1"/>
    </source>
</evidence>
<dbReference type="Proteomes" id="UP000007800">
    <property type="component" value="Unassembled WGS sequence"/>
</dbReference>
<dbReference type="Pfam" id="PF10247">
    <property type="entry name" value="Romo1"/>
    <property type="match status" value="1"/>
</dbReference>
<sequence length="222" mass="24207">MIQLAATAGVLNLFPVESHIAPPSGGSVPIPEPPKGYKSSQEKASTQEFSGFTPPPPKESVSSSYKPINLDYKPLHGDERDDPYASEDFSKFASSVPAEEPGFKDDYWMKVSSGRWISNPRARACYQSILMGGKMGGAVGGIFGVLAGGYSMVAYRNFWYLPMSIIGGAASFGFFLGCGMIIRCDELRGARSEIGVEDYRGPQHLMFYPIDGMRYLSSLKEE</sequence>
<dbReference type="RefSeq" id="XP_002777592.1">
    <property type="nucleotide sequence ID" value="XM_002777546.1"/>
</dbReference>
<dbReference type="PANTHER" id="PTHR28525:SF1">
    <property type="entry name" value="REACTIVE OXYGEN SPECIES MODULATOR 1"/>
    <property type="match status" value="1"/>
</dbReference>
<keyword evidence="9" id="KW-1185">Reference proteome</keyword>
<organism evidence="9">
    <name type="scientific">Perkinsus marinus (strain ATCC 50983 / TXsc)</name>
    <dbReference type="NCBI Taxonomy" id="423536"/>
    <lineage>
        <taxon>Eukaryota</taxon>
        <taxon>Sar</taxon>
        <taxon>Alveolata</taxon>
        <taxon>Perkinsozoa</taxon>
        <taxon>Perkinsea</taxon>
        <taxon>Perkinsida</taxon>
        <taxon>Perkinsidae</taxon>
        <taxon>Perkinsus</taxon>
    </lineage>
</organism>
<feature type="transmembrane region" description="Helical" evidence="7">
    <location>
        <begin position="135"/>
        <end position="153"/>
    </location>
</feature>
<dbReference type="OMA" id="HKNLFIF"/>
<evidence type="ECO:0000256" key="4">
    <source>
        <dbReference type="ARBA" id="ARBA00022989"/>
    </source>
</evidence>
<feature type="transmembrane region" description="Helical" evidence="7">
    <location>
        <begin position="159"/>
        <end position="182"/>
    </location>
</feature>
<comment type="subcellular location">
    <subcellularLocation>
        <location evidence="1">Membrane</location>
    </subcellularLocation>
</comment>
<protein>
    <recommendedName>
        <fullName evidence="10">Reactive oxygen species modulator 1</fullName>
    </recommendedName>
</protein>
<dbReference type="SMART" id="SM01378">
    <property type="entry name" value="Romo1"/>
    <property type="match status" value="1"/>
</dbReference>
<proteinExistence type="inferred from homology"/>
<dbReference type="InParanoid" id="C5L1I1"/>
<accession>C5L1I1</accession>
<dbReference type="GeneID" id="9052289"/>
<dbReference type="AlphaFoldDB" id="C5L1I1"/>
<keyword evidence="4 7" id="KW-1133">Transmembrane helix</keyword>
<dbReference type="EMBL" id="GG678316">
    <property type="protein sequence ID" value="EER09408.1"/>
    <property type="molecule type" value="Genomic_DNA"/>
</dbReference>
<evidence type="ECO:0000256" key="2">
    <source>
        <dbReference type="ARBA" id="ARBA00007839"/>
    </source>
</evidence>
<dbReference type="InterPro" id="IPR018450">
    <property type="entry name" value="Romo1/Mgr2"/>
</dbReference>
<dbReference type="FunCoup" id="C5L1I1">
    <property type="interactions" value="63"/>
</dbReference>
<dbReference type="OrthoDB" id="422939at2759"/>
<dbReference type="GO" id="GO:0030150">
    <property type="term" value="P:protein import into mitochondrial matrix"/>
    <property type="evidence" value="ECO:0007669"/>
    <property type="project" value="TreeGrafter"/>
</dbReference>
<keyword evidence="3 7" id="KW-0812">Transmembrane</keyword>
<dbReference type="PANTHER" id="PTHR28525">
    <property type="entry name" value="REACTIVE OXYGEN SPECIES MODULATOR 1"/>
    <property type="match status" value="1"/>
</dbReference>
<evidence type="ECO:0000256" key="3">
    <source>
        <dbReference type="ARBA" id="ARBA00022692"/>
    </source>
</evidence>
<keyword evidence="5 7" id="KW-0472">Membrane</keyword>
<name>C5L1I1_PERM5</name>
<feature type="compositionally biased region" description="Polar residues" evidence="6">
    <location>
        <begin position="38"/>
        <end position="50"/>
    </location>
</feature>
<evidence type="ECO:0008006" key="10">
    <source>
        <dbReference type="Google" id="ProtNLM"/>
    </source>
</evidence>
<evidence type="ECO:0000256" key="6">
    <source>
        <dbReference type="SAM" id="MobiDB-lite"/>
    </source>
</evidence>
<dbReference type="GO" id="GO:0045039">
    <property type="term" value="P:protein insertion into mitochondrial inner membrane"/>
    <property type="evidence" value="ECO:0007669"/>
    <property type="project" value="TreeGrafter"/>
</dbReference>
<reference evidence="8 9" key="1">
    <citation type="submission" date="2008-07" db="EMBL/GenBank/DDBJ databases">
        <authorList>
            <person name="El-Sayed N."/>
            <person name="Caler E."/>
            <person name="Inman J."/>
            <person name="Amedeo P."/>
            <person name="Hass B."/>
            <person name="Wortman J."/>
        </authorList>
    </citation>
    <scope>NUCLEOTIDE SEQUENCE [LARGE SCALE GENOMIC DNA]</scope>
    <source>
        <strain evidence="9">ATCC 50983 / TXsc</strain>
    </source>
</reference>
<feature type="region of interest" description="Disordered" evidence="6">
    <location>
        <begin position="21"/>
        <end position="66"/>
    </location>
</feature>
<evidence type="ECO:0000313" key="9">
    <source>
        <dbReference type="Proteomes" id="UP000007800"/>
    </source>
</evidence>
<dbReference type="GO" id="GO:0005744">
    <property type="term" value="C:TIM23 mitochondrial import inner membrane translocase complex"/>
    <property type="evidence" value="ECO:0007669"/>
    <property type="project" value="TreeGrafter"/>
</dbReference>